<evidence type="ECO:0000313" key="4">
    <source>
        <dbReference type="EMBL" id="ETO18127.1"/>
    </source>
</evidence>
<feature type="domain" description="Clp ATPase C-terminal" evidence="3">
    <location>
        <begin position="12"/>
        <end position="105"/>
    </location>
</feature>
<sequence length="119" mass="13490">GRLPVRVELTPLTKSDMHRILTETEFNLIQQQIEMLKTENCKLSFTSEAISEIADIAVKVNDSVENIGARRLITVIEKVMEDINVEAAEGDKEYVVDAEYVKKHLGDINKAESLEKYIL</sequence>
<dbReference type="SMART" id="SM01086">
    <property type="entry name" value="ClpB_D2-small"/>
    <property type="match status" value="1"/>
</dbReference>
<reference evidence="4 5" key="1">
    <citation type="journal article" date="2013" name="Curr. Biol.">
        <title>The Genome of the Foraminiferan Reticulomyxa filosa.</title>
        <authorList>
            <person name="Glockner G."/>
            <person name="Hulsmann N."/>
            <person name="Schleicher M."/>
            <person name="Noegel A.A."/>
            <person name="Eichinger L."/>
            <person name="Gallinger C."/>
            <person name="Pawlowski J."/>
            <person name="Sierra R."/>
            <person name="Euteneuer U."/>
            <person name="Pillet L."/>
            <person name="Moustafa A."/>
            <person name="Platzer M."/>
            <person name="Groth M."/>
            <person name="Szafranski K."/>
            <person name="Schliwa M."/>
        </authorList>
    </citation>
    <scope>NUCLEOTIDE SEQUENCE [LARGE SCALE GENOMIC DNA]</scope>
</reference>
<keyword evidence="4" id="KW-0645">Protease</keyword>
<dbReference type="InterPro" id="IPR027417">
    <property type="entry name" value="P-loop_NTPase"/>
</dbReference>
<dbReference type="PANTHER" id="PTHR48102">
    <property type="entry name" value="ATP-DEPENDENT CLP PROTEASE ATP-BINDING SUBUNIT CLPX-LIKE, MITOCHONDRIAL-RELATED"/>
    <property type="match status" value="1"/>
</dbReference>
<dbReference type="GO" id="GO:0005524">
    <property type="term" value="F:ATP binding"/>
    <property type="evidence" value="ECO:0007669"/>
    <property type="project" value="UniProtKB-KW"/>
</dbReference>
<feature type="non-terminal residue" evidence="4">
    <location>
        <position position="1"/>
    </location>
</feature>
<accession>X6MXB9</accession>
<dbReference type="InterPro" id="IPR050052">
    <property type="entry name" value="ATP-dep_Clp_protease_ClpX"/>
</dbReference>
<dbReference type="PANTHER" id="PTHR48102:SF3">
    <property type="entry name" value="ATP-DEPENDENT PROTEASE ATPASE SUBUNIT HSLU"/>
    <property type="match status" value="1"/>
</dbReference>
<dbReference type="Gene3D" id="1.10.8.60">
    <property type="match status" value="1"/>
</dbReference>
<gene>
    <name evidence="4" type="ORF">RFI_19162</name>
</gene>
<comment type="caution">
    <text evidence="4">The sequence shown here is derived from an EMBL/GenBank/DDBJ whole genome shotgun (WGS) entry which is preliminary data.</text>
</comment>
<protein>
    <submittedName>
        <fullName evidence="4">ATP-dependent protease ATP-binding subunit</fullName>
    </submittedName>
</protein>
<dbReference type="GO" id="GO:0016887">
    <property type="term" value="F:ATP hydrolysis activity"/>
    <property type="evidence" value="ECO:0007669"/>
    <property type="project" value="TreeGrafter"/>
</dbReference>
<evidence type="ECO:0000256" key="2">
    <source>
        <dbReference type="ARBA" id="ARBA00022840"/>
    </source>
</evidence>
<keyword evidence="2 4" id="KW-0067">ATP-binding</keyword>
<keyword evidence="4" id="KW-0378">Hydrolase</keyword>
<name>X6MXB9_RETFI</name>
<dbReference type="Proteomes" id="UP000023152">
    <property type="component" value="Unassembled WGS sequence"/>
</dbReference>
<dbReference type="GO" id="GO:0051603">
    <property type="term" value="P:proteolysis involved in protein catabolic process"/>
    <property type="evidence" value="ECO:0007669"/>
    <property type="project" value="TreeGrafter"/>
</dbReference>
<dbReference type="SUPFAM" id="SSF52540">
    <property type="entry name" value="P-loop containing nucleoside triphosphate hydrolases"/>
    <property type="match status" value="1"/>
</dbReference>
<dbReference type="OrthoDB" id="1721884at2759"/>
<evidence type="ECO:0000313" key="5">
    <source>
        <dbReference type="Proteomes" id="UP000023152"/>
    </source>
</evidence>
<dbReference type="OMA" id="KSDMHRI"/>
<evidence type="ECO:0000259" key="3">
    <source>
        <dbReference type="SMART" id="SM01086"/>
    </source>
</evidence>
<dbReference type="Pfam" id="PF10431">
    <property type="entry name" value="ClpB_D2-small"/>
    <property type="match status" value="1"/>
</dbReference>
<keyword evidence="5" id="KW-1185">Reference proteome</keyword>
<organism evidence="4 5">
    <name type="scientific">Reticulomyxa filosa</name>
    <dbReference type="NCBI Taxonomy" id="46433"/>
    <lineage>
        <taxon>Eukaryota</taxon>
        <taxon>Sar</taxon>
        <taxon>Rhizaria</taxon>
        <taxon>Retaria</taxon>
        <taxon>Foraminifera</taxon>
        <taxon>Monothalamids</taxon>
        <taxon>Reticulomyxidae</taxon>
        <taxon>Reticulomyxa</taxon>
    </lineage>
</organism>
<dbReference type="InterPro" id="IPR019489">
    <property type="entry name" value="Clp_ATPase_C"/>
</dbReference>
<dbReference type="AlphaFoldDB" id="X6MXB9"/>
<evidence type="ECO:0000256" key="1">
    <source>
        <dbReference type="ARBA" id="ARBA00022741"/>
    </source>
</evidence>
<dbReference type="GO" id="GO:0008233">
    <property type="term" value="F:peptidase activity"/>
    <property type="evidence" value="ECO:0007669"/>
    <property type="project" value="UniProtKB-KW"/>
</dbReference>
<dbReference type="EMBL" id="ASPP01015459">
    <property type="protein sequence ID" value="ETO18127.1"/>
    <property type="molecule type" value="Genomic_DNA"/>
</dbReference>
<keyword evidence="1" id="KW-0547">Nucleotide-binding</keyword>
<proteinExistence type="predicted"/>
<dbReference type="GO" id="GO:0009376">
    <property type="term" value="C:HslUV protease complex"/>
    <property type="evidence" value="ECO:0007669"/>
    <property type="project" value="TreeGrafter"/>
</dbReference>